<reference evidence="3 4" key="1">
    <citation type="submission" date="2019-11" db="EMBL/GenBank/DDBJ databases">
        <title>Whole-genome sequence of the anaerobic purple sulfur bacterium Allochromatium palmeri DSM 15591.</title>
        <authorList>
            <person name="Kyndt J.A."/>
            <person name="Meyer T.E."/>
        </authorList>
    </citation>
    <scope>NUCLEOTIDE SEQUENCE [LARGE SCALE GENOMIC DNA]</scope>
    <source>
        <strain evidence="3 4">DSM 15591</strain>
    </source>
</reference>
<protein>
    <submittedName>
        <fullName evidence="3">FHA domain-containing protein</fullName>
    </submittedName>
</protein>
<gene>
    <name evidence="3" type="ORF">GJ668_05575</name>
</gene>
<feature type="domain" description="FHA" evidence="2">
    <location>
        <begin position="107"/>
        <end position="160"/>
    </location>
</feature>
<dbReference type="InterPro" id="IPR000253">
    <property type="entry name" value="FHA_dom"/>
</dbReference>
<evidence type="ECO:0000313" key="4">
    <source>
        <dbReference type="Proteomes" id="UP000434044"/>
    </source>
</evidence>
<dbReference type="Gene3D" id="2.60.200.20">
    <property type="match status" value="1"/>
</dbReference>
<dbReference type="PROSITE" id="PS50006">
    <property type="entry name" value="FHA_DOMAIN"/>
    <property type="match status" value="1"/>
</dbReference>
<proteinExistence type="predicted"/>
<evidence type="ECO:0000313" key="3">
    <source>
        <dbReference type="EMBL" id="MTW20565.1"/>
    </source>
</evidence>
<evidence type="ECO:0000256" key="1">
    <source>
        <dbReference type="SAM" id="MobiDB-lite"/>
    </source>
</evidence>
<comment type="caution">
    <text evidence="3">The sequence shown here is derived from an EMBL/GenBank/DDBJ whole genome shotgun (WGS) entry which is preliminary data.</text>
</comment>
<dbReference type="EMBL" id="WNKT01000008">
    <property type="protein sequence ID" value="MTW20565.1"/>
    <property type="molecule type" value="Genomic_DNA"/>
</dbReference>
<feature type="compositionally biased region" description="Basic and acidic residues" evidence="1">
    <location>
        <begin position="41"/>
        <end position="52"/>
    </location>
</feature>
<dbReference type="OrthoDB" id="370565at2"/>
<dbReference type="SUPFAM" id="SSF49879">
    <property type="entry name" value="SMAD/FHA domain"/>
    <property type="match status" value="1"/>
</dbReference>
<dbReference type="InterPro" id="IPR008984">
    <property type="entry name" value="SMAD_FHA_dom_sf"/>
</dbReference>
<organism evidence="3 4">
    <name type="scientific">Allochromatium palmeri</name>
    <dbReference type="NCBI Taxonomy" id="231048"/>
    <lineage>
        <taxon>Bacteria</taxon>
        <taxon>Pseudomonadati</taxon>
        <taxon>Pseudomonadota</taxon>
        <taxon>Gammaproteobacteria</taxon>
        <taxon>Chromatiales</taxon>
        <taxon>Chromatiaceae</taxon>
        <taxon>Allochromatium</taxon>
    </lineage>
</organism>
<dbReference type="Pfam" id="PF16697">
    <property type="entry name" value="Yop-YscD_cpl"/>
    <property type="match status" value="1"/>
</dbReference>
<feature type="region of interest" description="Disordered" evidence="1">
    <location>
        <begin position="31"/>
        <end position="69"/>
    </location>
</feature>
<name>A0A6N8E8V1_9GAMM</name>
<dbReference type="AlphaFoldDB" id="A0A6N8E8V1"/>
<evidence type="ECO:0000259" key="2">
    <source>
        <dbReference type="PROSITE" id="PS50006"/>
    </source>
</evidence>
<accession>A0A6N8E8V1</accession>
<keyword evidence="4" id="KW-1185">Reference proteome</keyword>
<dbReference type="CDD" id="cd00060">
    <property type="entry name" value="FHA"/>
    <property type="match status" value="1"/>
</dbReference>
<sequence>MSMVSCGNGHFYNDEEHSSCPFCGVGLEINPTRPLTPADTNRARPTPDDGHTRAANTPPTPGVGRDPGVTRHVWAKRMGGVDPVVGWLVCIEGPERGRDYRLHTERNFIGRDPSMDVAITGDPSISRANHAVISYNPKRHTFRLAPGDSRGLAYLNDEEVIAPVELAPYDRVELGETTLLFIPFCGERFVWPVEEKTQDAAPKS</sequence>
<dbReference type="RefSeq" id="WP_155449163.1">
    <property type="nucleotide sequence ID" value="NZ_WNKT01000008.1"/>
</dbReference>
<dbReference type="Proteomes" id="UP000434044">
    <property type="component" value="Unassembled WGS sequence"/>
</dbReference>
<dbReference type="InterPro" id="IPR032030">
    <property type="entry name" value="YscD_cytoplasmic_dom"/>
</dbReference>